<protein>
    <recommendedName>
        <fullName evidence="2">Protein kinase domain-containing protein</fullName>
    </recommendedName>
</protein>
<dbReference type="InParanoid" id="C5LU24"/>
<reference evidence="3 4" key="1">
    <citation type="submission" date="2008-07" db="EMBL/GenBank/DDBJ databases">
        <authorList>
            <person name="El-Sayed N."/>
            <person name="Caler E."/>
            <person name="Inman J."/>
            <person name="Amedeo P."/>
            <person name="Hass B."/>
            <person name="Wortman J."/>
        </authorList>
    </citation>
    <scope>NUCLEOTIDE SEQUENCE [LARGE SCALE GENOMIC DNA]</scope>
    <source>
        <strain evidence="4">ATCC 50983 / TXsc</strain>
    </source>
</reference>
<feature type="domain" description="Protein kinase" evidence="2">
    <location>
        <begin position="66"/>
        <end position="306"/>
    </location>
</feature>
<name>C5LU24_PERM5</name>
<accession>C5LU24</accession>
<dbReference type="Gene3D" id="1.10.510.10">
    <property type="entry name" value="Transferase(Phosphotransferase) domain 1"/>
    <property type="match status" value="1"/>
</dbReference>
<dbReference type="GeneID" id="9051836"/>
<dbReference type="PROSITE" id="PS50011">
    <property type="entry name" value="PROTEIN_KINASE_DOM"/>
    <property type="match status" value="1"/>
</dbReference>
<dbReference type="GO" id="GO:0004672">
    <property type="term" value="F:protein kinase activity"/>
    <property type="evidence" value="ECO:0007669"/>
    <property type="project" value="InterPro"/>
</dbReference>
<evidence type="ECO:0000259" key="2">
    <source>
        <dbReference type="PROSITE" id="PS50011"/>
    </source>
</evidence>
<feature type="compositionally biased region" description="Polar residues" evidence="1">
    <location>
        <begin position="1"/>
        <end position="21"/>
    </location>
</feature>
<keyword evidence="4" id="KW-1185">Reference proteome</keyword>
<gene>
    <name evidence="3" type="ORF">Pmar_PMAR020279</name>
</gene>
<organism evidence="4">
    <name type="scientific">Perkinsus marinus (strain ATCC 50983 / TXsc)</name>
    <dbReference type="NCBI Taxonomy" id="423536"/>
    <lineage>
        <taxon>Eukaryota</taxon>
        <taxon>Sar</taxon>
        <taxon>Alveolata</taxon>
        <taxon>Perkinsozoa</taxon>
        <taxon>Perkinsea</taxon>
        <taxon>Perkinsida</taxon>
        <taxon>Perkinsidae</taxon>
        <taxon>Perkinsus</taxon>
    </lineage>
</organism>
<dbReference type="InterPro" id="IPR011009">
    <property type="entry name" value="Kinase-like_dom_sf"/>
</dbReference>
<dbReference type="OMA" id="VGVIHEN"/>
<dbReference type="AlphaFoldDB" id="C5LU24"/>
<dbReference type="Proteomes" id="UP000007800">
    <property type="component" value="Unassembled WGS sequence"/>
</dbReference>
<feature type="region of interest" description="Disordered" evidence="1">
    <location>
        <begin position="1"/>
        <end position="33"/>
    </location>
</feature>
<dbReference type="InterPro" id="IPR000719">
    <property type="entry name" value="Prot_kinase_dom"/>
</dbReference>
<dbReference type="RefSeq" id="XP_002767105.1">
    <property type="nucleotide sequence ID" value="XM_002767059.1"/>
</dbReference>
<dbReference type="SUPFAM" id="SSF56112">
    <property type="entry name" value="Protein kinase-like (PK-like)"/>
    <property type="match status" value="1"/>
</dbReference>
<dbReference type="OrthoDB" id="418524at2759"/>
<sequence>MTPTNGRRPSLPSKYSKTTGASPEEKGSSAPPDEEILAMQQQHIAMRMRHSIDGAPRVRIPPCQCVEKMTLEGLECVGVIHENPYSGRKVALMRNRNAQCSRHERVIAKIWPNTHLDATRQALGTRDVESRMKKLVRPLKTFTCQPGSEPVLVSTGCQSGATYFVREYCNYGDLSQYVTRCQDMYQIEGSCLGLRWYHSAKDAVRQAIECSKCVHDAGYALLDVDMSQFGVMDFRGYGSGLELDGPQPIQVKIIDAGQATALSTNSGSTIGKPSTRCPEAQRAAVQAERGIPPGERVPQLRQLIYK</sequence>
<evidence type="ECO:0000256" key="1">
    <source>
        <dbReference type="SAM" id="MobiDB-lite"/>
    </source>
</evidence>
<dbReference type="GO" id="GO:0005524">
    <property type="term" value="F:ATP binding"/>
    <property type="evidence" value="ECO:0007669"/>
    <property type="project" value="InterPro"/>
</dbReference>
<evidence type="ECO:0000313" key="3">
    <source>
        <dbReference type="EMBL" id="EEQ99822.1"/>
    </source>
</evidence>
<evidence type="ECO:0000313" key="4">
    <source>
        <dbReference type="Proteomes" id="UP000007800"/>
    </source>
</evidence>
<proteinExistence type="predicted"/>
<dbReference type="EMBL" id="GG685423">
    <property type="protein sequence ID" value="EEQ99822.1"/>
    <property type="molecule type" value="Genomic_DNA"/>
</dbReference>